<name>G4T8N0_SERID</name>
<feature type="compositionally biased region" description="Basic and acidic residues" evidence="1">
    <location>
        <begin position="101"/>
        <end position="119"/>
    </location>
</feature>
<keyword evidence="3" id="KW-1185">Reference proteome</keyword>
<proteinExistence type="predicted"/>
<accession>G4T8N0</accession>
<evidence type="ECO:0000313" key="3">
    <source>
        <dbReference type="Proteomes" id="UP000007148"/>
    </source>
</evidence>
<dbReference type="EMBL" id="CAFZ01000017">
    <property type="protein sequence ID" value="CCA67666.1"/>
    <property type="molecule type" value="Genomic_DNA"/>
</dbReference>
<organism evidence="2 3">
    <name type="scientific">Serendipita indica (strain DSM 11827)</name>
    <name type="common">Root endophyte fungus</name>
    <name type="synonym">Piriformospora indica</name>
    <dbReference type="NCBI Taxonomy" id="1109443"/>
    <lineage>
        <taxon>Eukaryota</taxon>
        <taxon>Fungi</taxon>
        <taxon>Dikarya</taxon>
        <taxon>Basidiomycota</taxon>
        <taxon>Agaricomycotina</taxon>
        <taxon>Agaricomycetes</taxon>
        <taxon>Sebacinales</taxon>
        <taxon>Serendipitaceae</taxon>
        <taxon>Serendipita</taxon>
    </lineage>
</organism>
<comment type="caution">
    <text evidence="2">The sequence shown here is derived from an EMBL/GenBank/DDBJ whole genome shotgun (WGS) entry which is preliminary data.</text>
</comment>
<dbReference type="OrthoDB" id="3257780at2759"/>
<feature type="region of interest" description="Disordered" evidence="1">
    <location>
        <begin position="98"/>
        <end position="119"/>
    </location>
</feature>
<dbReference type="Proteomes" id="UP000007148">
    <property type="component" value="Unassembled WGS sequence"/>
</dbReference>
<dbReference type="InParanoid" id="G4T8N0"/>
<evidence type="ECO:0000256" key="1">
    <source>
        <dbReference type="SAM" id="MobiDB-lite"/>
    </source>
</evidence>
<dbReference type="HOGENOM" id="CLU_654017_0_0_1"/>
<dbReference type="AlphaFoldDB" id="G4T8N0"/>
<protein>
    <submittedName>
        <fullName evidence="2">Uncharacterized protein</fullName>
    </submittedName>
</protein>
<evidence type="ECO:0000313" key="2">
    <source>
        <dbReference type="EMBL" id="CCA67666.1"/>
    </source>
</evidence>
<gene>
    <name evidence="2" type="ORF">PIIN_01494</name>
</gene>
<sequence>MSGRDSQMRSKHVKSLDRRTLEQTLKRLGAYDIENPPTSGQVESLLKSSITGQLAVLCDHIVGRTQAVHVRRNLQELQNSNLSRAILSEAFPPSLLLADPTIKDRSNPKETVDESQRRTDQLENEASILKTHIPMLENEVEVLIPSKSLLKELDEFSFSSIQTLRALLKQTQVSASPLSVNDIVTKVDSLLDEQEAQGSLDFGMNQGGLPRWEDLLSTTETILDTELDLPESLPPIEISAETTMLTNLKMSILKSKAKLESQDPVMSHRDLEIQLNALPEGVQREAVEALALKKARNRLVQELAVDSPLPQMYADLAKNTDELHRRSVQALVLVQSLMLETRRLSREIPDTVVKEIPYMESRLREATEHLTGSIDELCLDIRHKNESSFSRDVCDVLGVPGKPNTEEILERVRTLLQSRG</sequence>
<reference evidence="2 3" key="1">
    <citation type="journal article" date="2011" name="PLoS Pathog.">
        <title>Endophytic Life Strategies Decoded by Genome and Transcriptome Analyses of the Mutualistic Root Symbiont Piriformospora indica.</title>
        <authorList>
            <person name="Zuccaro A."/>
            <person name="Lahrmann U."/>
            <person name="Guldener U."/>
            <person name="Langen G."/>
            <person name="Pfiffi S."/>
            <person name="Biedenkopf D."/>
            <person name="Wong P."/>
            <person name="Samans B."/>
            <person name="Grimm C."/>
            <person name="Basiewicz M."/>
            <person name="Murat C."/>
            <person name="Martin F."/>
            <person name="Kogel K.H."/>
        </authorList>
    </citation>
    <scope>NUCLEOTIDE SEQUENCE [LARGE SCALE GENOMIC DNA]</scope>
    <source>
        <strain evidence="2 3">DSM 11827</strain>
    </source>
</reference>